<dbReference type="InterPro" id="IPR050680">
    <property type="entry name" value="YpeA/RimI_acetyltransf"/>
</dbReference>
<evidence type="ECO:0000256" key="1">
    <source>
        <dbReference type="ARBA" id="ARBA00022679"/>
    </source>
</evidence>
<comment type="caution">
    <text evidence="4">The sequence shown here is derived from an EMBL/GenBank/DDBJ whole genome shotgun (WGS) entry which is preliminary data.</text>
</comment>
<evidence type="ECO:0000313" key="5">
    <source>
        <dbReference type="Proteomes" id="UP000054869"/>
    </source>
</evidence>
<organism evidence="4 5">
    <name type="scientific">Legionella lansingensis</name>
    <dbReference type="NCBI Taxonomy" id="45067"/>
    <lineage>
        <taxon>Bacteria</taxon>
        <taxon>Pseudomonadati</taxon>
        <taxon>Pseudomonadota</taxon>
        <taxon>Gammaproteobacteria</taxon>
        <taxon>Legionellales</taxon>
        <taxon>Legionellaceae</taxon>
        <taxon>Legionella</taxon>
    </lineage>
</organism>
<dbReference type="CDD" id="cd04301">
    <property type="entry name" value="NAT_SF"/>
    <property type="match status" value="1"/>
</dbReference>
<dbReference type="InterPro" id="IPR016181">
    <property type="entry name" value="Acyl_CoA_acyltransferase"/>
</dbReference>
<dbReference type="InterPro" id="IPR013087">
    <property type="entry name" value="Znf_C2H2_type"/>
</dbReference>
<protein>
    <submittedName>
        <fullName evidence="4">GNAT family acetyltransferase</fullName>
    </submittedName>
</protein>
<dbReference type="GO" id="GO:0016747">
    <property type="term" value="F:acyltransferase activity, transferring groups other than amino-acyl groups"/>
    <property type="evidence" value="ECO:0007669"/>
    <property type="project" value="InterPro"/>
</dbReference>
<dbReference type="Gene3D" id="3.40.630.30">
    <property type="match status" value="1"/>
</dbReference>
<dbReference type="SUPFAM" id="SSF55729">
    <property type="entry name" value="Acyl-CoA N-acyltransferases (Nat)"/>
    <property type="match status" value="1"/>
</dbReference>
<accession>A0A0W0W028</accession>
<evidence type="ECO:0000256" key="2">
    <source>
        <dbReference type="ARBA" id="ARBA00023315"/>
    </source>
</evidence>
<evidence type="ECO:0000259" key="3">
    <source>
        <dbReference type="PROSITE" id="PS51186"/>
    </source>
</evidence>
<dbReference type="AlphaFoldDB" id="A0A0W0W028"/>
<keyword evidence="5" id="KW-1185">Reference proteome</keyword>
<reference evidence="4 5" key="1">
    <citation type="submission" date="2015-11" db="EMBL/GenBank/DDBJ databases">
        <title>Genomic analysis of 38 Legionella species identifies large and diverse effector repertoires.</title>
        <authorList>
            <person name="Burstein D."/>
            <person name="Amaro F."/>
            <person name="Zusman T."/>
            <person name="Lifshitz Z."/>
            <person name="Cohen O."/>
            <person name="Gilbert J.A."/>
            <person name="Pupko T."/>
            <person name="Shuman H.A."/>
            <person name="Segal G."/>
        </authorList>
    </citation>
    <scope>NUCLEOTIDE SEQUENCE [LARGE SCALE GENOMIC DNA]</scope>
    <source>
        <strain evidence="4 5">ATCC 49751</strain>
    </source>
</reference>
<dbReference type="eggNOG" id="COG0456">
    <property type="taxonomic scope" value="Bacteria"/>
</dbReference>
<dbReference type="InterPro" id="IPR000182">
    <property type="entry name" value="GNAT_dom"/>
</dbReference>
<sequence length="293" mass="33752">MAERSKAHAWKVCIRQRIEGSNPSLSATTIRKFITNLSMNAQLIDLFYQCEDYFFKAISRESFILENETAVYITGVPVASLNLVVMHKDINNLKDFLCECDQFFCAKNLPWAAVLSEHYLEHELEESLARLYFEDAENATPMVIAINKKPQFEPQVDRLVKSTDTNLKAWMLPLIEAFHSTEELTALYLQTHEHALSKPSQLRHLTLFIDDDPISSLTLSFTNNVARIDDFGTVPSYQGKGYGRYLLSYALEEVKKLGVELCFLEAAETSLSLYKKMGFTSLFRRKYLWNFLR</sequence>
<dbReference type="PANTHER" id="PTHR43420:SF12">
    <property type="entry name" value="N-ACETYLTRANSFERASE DOMAIN-CONTAINING PROTEIN"/>
    <property type="match status" value="1"/>
</dbReference>
<keyword evidence="1 4" id="KW-0808">Transferase</keyword>
<gene>
    <name evidence="4" type="ORF">Llan_0114</name>
</gene>
<keyword evidence="2" id="KW-0012">Acyltransferase</keyword>
<dbReference type="PANTHER" id="PTHR43420">
    <property type="entry name" value="ACETYLTRANSFERASE"/>
    <property type="match status" value="1"/>
</dbReference>
<feature type="domain" description="N-acetyltransferase" evidence="3">
    <location>
        <begin position="157"/>
        <end position="293"/>
    </location>
</feature>
<dbReference type="STRING" id="45067.Llan_0114"/>
<dbReference type="EMBL" id="LNYI01000003">
    <property type="protein sequence ID" value="KTD25724.1"/>
    <property type="molecule type" value="Genomic_DNA"/>
</dbReference>
<proteinExistence type="predicted"/>
<dbReference type="Pfam" id="PF00583">
    <property type="entry name" value="Acetyltransf_1"/>
    <property type="match status" value="1"/>
</dbReference>
<name>A0A0W0W028_9GAMM</name>
<dbReference type="Proteomes" id="UP000054869">
    <property type="component" value="Unassembled WGS sequence"/>
</dbReference>
<evidence type="ECO:0000313" key="4">
    <source>
        <dbReference type="EMBL" id="KTD25724.1"/>
    </source>
</evidence>
<dbReference type="PATRIC" id="fig|45067.4.peg.117"/>
<dbReference type="PROSITE" id="PS00028">
    <property type="entry name" value="ZINC_FINGER_C2H2_1"/>
    <property type="match status" value="1"/>
</dbReference>
<dbReference type="PROSITE" id="PS51186">
    <property type="entry name" value="GNAT"/>
    <property type="match status" value="1"/>
</dbReference>